<proteinExistence type="predicted"/>
<evidence type="ECO:0000313" key="2">
    <source>
        <dbReference type="Proteomes" id="UP000663720"/>
    </source>
</evidence>
<dbReference type="KEGG" id="dli:dnl_49900"/>
<sequence>MKVSTYLSIILNVKILLYMINENYYNPVKNKPLDIKYKKG</sequence>
<dbReference type="Proteomes" id="UP000663720">
    <property type="component" value="Chromosome"/>
</dbReference>
<name>A0A975BBZ0_9BACT</name>
<gene>
    <name evidence="1" type="ORF">dnl_49900</name>
</gene>
<keyword evidence="2" id="KW-1185">Reference proteome</keyword>
<dbReference type="EMBL" id="CP061799">
    <property type="protein sequence ID" value="QTA82612.1"/>
    <property type="molecule type" value="Genomic_DNA"/>
</dbReference>
<protein>
    <submittedName>
        <fullName evidence="1">Uncharacterized protein</fullName>
    </submittedName>
</protein>
<reference evidence="1" key="1">
    <citation type="journal article" date="2021" name="Microb. Physiol.">
        <title>Proteogenomic Insights into the Physiology of Marine, Sulfate-Reducing, Filamentous Desulfonema limicola and Desulfonema magnum.</title>
        <authorList>
            <person name="Schnaars V."/>
            <person name="Wohlbrand L."/>
            <person name="Scheve S."/>
            <person name="Hinrichs C."/>
            <person name="Reinhardt R."/>
            <person name="Rabus R."/>
        </authorList>
    </citation>
    <scope>NUCLEOTIDE SEQUENCE</scope>
    <source>
        <strain evidence="1">5ac10</strain>
    </source>
</reference>
<dbReference type="AlphaFoldDB" id="A0A975BBZ0"/>
<accession>A0A975BBZ0</accession>
<evidence type="ECO:0000313" key="1">
    <source>
        <dbReference type="EMBL" id="QTA82612.1"/>
    </source>
</evidence>
<organism evidence="1 2">
    <name type="scientific">Desulfonema limicola</name>
    <dbReference type="NCBI Taxonomy" id="45656"/>
    <lineage>
        <taxon>Bacteria</taxon>
        <taxon>Pseudomonadati</taxon>
        <taxon>Thermodesulfobacteriota</taxon>
        <taxon>Desulfobacteria</taxon>
        <taxon>Desulfobacterales</taxon>
        <taxon>Desulfococcaceae</taxon>
        <taxon>Desulfonema</taxon>
    </lineage>
</organism>